<comment type="caution">
    <text evidence="1">The sequence shown here is derived from an EMBL/GenBank/DDBJ whole genome shotgun (WGS) entry which is preliminary data.</text>
</comment>
<protein>
    <submittedName>
        <fullName evidence="1">Uncharacterized protein</fullName>
    </submittedName>
</protein>
<dbReference type="RefSeq" id="WP_063574958.1">
    <property type="nucleotide sequence ID" value="NZ_CCXW01000001.1"/>
</dbReference>
<dbReference type="AlphaFoldDB" id="A0AAN2PJ59"/>
<sequence length="87" mass="10137">METIQTELVDGWKLIAHPDYTVFSNEKSYIVVQKDDMNEMIIAFSINNNTFSVTSCNWGLKFDFRSDEKTIAITTDPNEYEEDEDED</sequence>
<accession>A0AAN2PJ59</accession>
<gene>
    <name evidence="1" type="ORF">BN1180_02686</name>
</gene>
<proteinExistence type="predicted"/>
<name>A0AAN2PJ59_9BACI</name>
<dbReference type="EMBL" id="CCXW01000001">
    <property type="protein sequence ID" value="CEG32525.1"/>
    <property type="molecule type" value="Genomic_DNA"/>
</dbReference>
<evidence type="ECO:0000313" key="2">
    <source>
        <dbReference type="Proteomes" id="UP000182110"/>
    </source>
</evidence>
<evidence type="ECO:0000313" key="1">
    <source>
        <dbReference type="EMBL" id="CEG32525.1"/>
    </source>
</evidence>
<organism evidence="1 2">
    <name type="scientific">Peribacillus simplex</name>
    <dbReference type="NCBI Taxonomy" id="1478"/>
    <lineage>
        <taxon>Bacteria</taxon>
        <taxon>Bacillati</taxon>
        <taxon>Bacillota</taxon>
        <taxon>Bacilli</taxon>
        <taxon>Bacillales</taxon>
        <taxon>Bacillaceae</taxon>
        <taxon>Peribacillus</taxon>
    </lineage>
</organism>
<dbReference type="Proteomes" id="UP000182110">
    <property type="component" value="Unassembled WGS sequence"/>
</dbReference>
<reference evidence="1 2" key="1">
    <citation type="journal article" date="2014" name="Genome Announc.">
        <title>Genome Sequence of Bacillus simplex Strain P558, Isolated from a Human Fecal Sample.</title>
        <authorList>
            <person name="Croce O."/>
            <person name="Hugon P."/>
            <person name="Lagier J.C."/>
            <person name="Bibi F."/>
            <person name="Robert C."/>
            <person name="Azhar E.I."/>
            <person name="Raoult D."/>
            <person name="Fournier P.E."/>
        </authorList>
    </citation>
    <scope>NUCLEOTIDE SEQUENCE [LARGE SCALE GENOMIC DNA]</scope>
    <source>
        <strain evidence="1 2">P558</strain>
    </source>
</reference>
<keyword evidence="2" id="KW-1185">Reference proteome</keyword>